<proteinExistence type="predicted"/>
<protein>
    <submittedName>
        <fullName evidence="1">Uncharacterized protein</fullName>
    </submittedName>
</protein>
<gene>
    <name evidence="1" type="ORF">Tci_930387</name>
</gene>
<name>A0A699XK74_TANCI</name>
<accession>A0A699XK74</accession>
<comment type="caution">
    <text evidence="1">The sequence shown here is derived from an EMBL/GenBank/DDBJ whole genome shotgun (WGS) entry which is preliminary data.</text>
</comment>
<evidence type="ECO:0000313" key="1">
    <source>
        <dbReference type="EMBL" id="GFD58418.1"/>
    </source>
</evidence>
<sequence length="84" mass="9104">VDLTGVEVALDDDFQMRPGAVVGQCLSAFSNVDDQCIHQVAHGRCDQAVLVLKVVTDDAVGDTRQFGDQRDARIAHPDLIDGRK</sequence>
<dbReference type="AlphaFoldDB" id="A0A699XK74"/>
<feature type="non-terminal residue" evidence="1">
    <location>
        <position position="1"/>
    </location>
</feature>
<dbReference type="EMBL" id="BKCJ011852735">
    <property type="protein sequence ID" value="GFD58418.1"/>
    <property type="molecule type" value="Genomic_DNA"/>
</dbReference>
<organism evidence="1">
    <name type="scientific">Tanacetum cinerariifolium</name>
    <name type="common">Dalmatian daisy</name>
    <name type="synonym">Chrysanthemum cinerariifolium</name>
    <dbReference type="NCBI Taxonomy" id="118510"/>
    <lineage>
        <taxon>Eukaryota</taxon>
        <taxon>Viridiplantae</taxon>
        <taxon>Streptophyta</taxon>
        <taxon>Embryophyta</taxon>
        <taxon>Tracheophyta</taxon>
        <taxon>Spermatophyta</taxon>
        <taxon>Magnoliopsida</taxon>
        <taxon>eudicotyledons</taxon>
        <taxon>Gunneridae</taxon>
        <taxon>Pentapetalae</taxon>
        <taxon>asterids</taxon>
        <taxon>campanulids</taxon>
        <taxon>Asterales</taxon>
        <taxon>Asteraceae</taxon>
        <taxon>Asteroideae</taxon>
        <taxon>Anthemideae</taxon>
        <taxon>Anthemidinae</taxon>
        <taxon>Tanacetum</taxon>
    </lineage>
</organism>
<reference evidence="1" key="1">
    <citation type="journal article" date="2019" name="Sci. Rep.">
        <title>Draft genome of Tanacetum cinerariifolium, the natural source of mosquito coil.</title>
        <authorList>
            <person name="Yamashiro T."/>
            <person name="Shiraishi A."/>
            <person name="Satake H."/>
            <person name="Nakayama K."/>
        </authorList>
    </citation>
    <scope>NUCLEOTIDE SEQUENCE</scope>
</reference>
<feature type="non-terminal residue" evidence="1">
    <location>
        <position position="84"/>
    </location>
</feature>